<reference evidence="3" key="1">
    <citation type="submission" date="2014-09" db="EMBL/GenBank/DDBJ databases">
        <authorList>
            <person name="Sharma Rahul"/>
            <person name="Thines Marco"/>
        </authorList>
    </citation>
    <scope>NUCLEOTIDE SEQUENCE [LARGE SCALE GENOMIC DNA]</scope>
</reference>
<dbReference type="GeneID" id="36396820"/>
<keyword evidence="1" id="KW-0732">Signal</keyword>
<dbReference type="RefSeq" id="XP_024581842.1">
    <property type="nucleotide sequence ID" value="XM_024716221.1"/>
</dbReference>
<evidence type="ECO:0000313" key="3">
    <source>
        <dbReference type="Proteomes" id="UP000054928"/>
    </source>
</evidence>
<protein>
    <submittedName>
        <fullName evidence="2">Uncharacterized protein</fullName>
    </submittedName>
</protein>
<keyword evidence="3" id="KW-1185">Reference proteome</keyword>
<feature type="signal peptide" evidence="1">
    <location>
        <begin position="1"/>
        <end position="31"/>
    </location>
</feature>
<accession>A0A0P1AXI5</accession>
<dbReference type="EMBL" id="CCYD01001572">
    <property type="protein sequence ID" value="CEG45473.1"/>
    <property type="molecule type" value="Genomic_DNA"/>
</dbReference>
<name>A0A0P1AXI5_PLAHL</name>
<dbReference type="Proteomes" id="UP000054928">
    <property type="component" value="Unassembled WGS sequence"/>
</dbReference>
<proteinExistence type="predicted"/>
<organism evidence="2 3">
    <name type="scientific">Plasmopara halstedii</name>
    <name type="common">Downy mildew of sunflower</name>
    <dbReference type="NCBI Taxonomy" id="4781"/>
    <lineage>
        <taxon>Eukaryota</taxon>
        <taxon>Sar</taxon>
        <taxon>Stramenopiles</taxon>
        <taxon>Oomycota</taxon>
        <taxon>Peronosporomycetes</taxon>
        <taxon>Peronosporales</taxon>
        <taxon>Peronosporaceae</taxon>
        <taxon>Plasmopara</taxon>
    </lineage>
</organism>
<feature type="chain" id="PRO_5006059010" evidence="1">
    <location>
        <begin position="32"/>
        <end position="111"/>
    </location>
</feature>
<evidence type="ECO:0000256" key="1">
    <source>
        <dbReference type="SAM" id="SignalP"/>
    </source>
</evidence>
<evidence type="ECO:0000313" key="2">
    <source>
        <dbReference type="EMBL" id="CEG45473.1"/>
    </source>
</evidence>
<sequence length="111" mass="12769">MEHHIQPLSASFLINKIISSLLVLIVPKTNTRSCHAPFSQSMRKCTLTFDYSVRELHTRETLEWQMPQVFSPPPGTQRFCLVFLLVKGGENQWSMSTDYDSISSQLRLNLI</sequence>
<dbReference type="AlphaFoldDB" id="A0A0P1AXI5"/>